<keyword evidence="5" id="KW-1185">Reference proteome</keyword>
<reference evidence="5" key="1">
    <citation type="submission" date="2019-12" db="EMBL/GenBank/DDBJ databases">
        <authorList>
            <person name="Awala S.I."/>
            <person name="Rhee S.K."/>
        </authorList>
    </citation>
    <scope>NUCLEOTIDE SEQUENCE [LARGE SCALE GENOMIC DNA]</scope>
    <source>
        <strain evidence="5">IM1</strain>
    </source>
</reference>
<dbReference type="InterPro" id="IPR016181">
    <property type="entry name" value="Acyl_CoA_acyltransferase"/>
</dbReference>
<sequence length="152" mass="16600">MDIMIRPAETRDIEAMAELLGALFSIEADFAFDRDRQRQGLALLIGSGADRVLVAESDGRVVGMCSVQTLISTAEGGRVGLVEDMVVAPEVRGKGIGRRLLGEIERWAADAGLTRLQLLADRTNEPALTFYDRLGWERTALVGLRKMLRDAG</sequence>
<dbReference type="KEGG" id="metu:GNH96_02925"/>
<dbReference type="PANTHER" id="PTHR43877:SF2">
    <property type="entry name" value="AMINOALKYLPHOSPHONATE N-ACETYLTRANSFERASE-RELATED"/>
    <property type="match status" value="1"/>
</dbReference>
<keyword evidence="1 4" id="KW-0808">Transferase</keyword>
<name>A0A858Q5D8_9GAMM</name>
<dbReference type="CDD" id="cd04301">
    <property type="entry name" value="NAT_SF"/>
    <property type="match status" value="1"/>
</dbReference>
<organism evidence="4 5">
    <name type="scientific">Methylococcus geothermalis</name>
    <dbReference type="NCBI Taxonomy" id="2681310"/>
    <lineage>
        <taxon>Bacteria</taxon>
        <taxon>Pseudomonadati</taxon>
        <taxon>Pseudomonadota</taxon>
        <taxon>Gammaproteobacteria</taxon>
        <taxon>Methylococcales</taxon>
        <taxon>Methylococcaceae</taxon>
        <taxon>Methylococcus</taxon>
    </lineage>
</organism>
<keyword evidence="2" id="KW-0012">Acyltransferase</keyword>
<dbReference type="Gene3D" id="3.40.630.30">
    <property type="match status" value="1"/>
</dbReference>
<dbReference type="Pfam" id="PF00583">
    <property type="entry name" value="Acetyltransf_1"/>
    <property type="match status" value="1"/>
</dbReference>
<evidence type="ECO:0000256" key="1">
    <source>
        <dbReference type="ARBA" id="ARBA00022679"/>
    </source>
</evidence>
<evidence type="ECO:0000313" key="4">
    <source>
        <dbReference type="EMBL" id="QJD29025.1"/>
    </source>
</evidence>
<dbReference type="RefSeq" id="WP_169602139.1">
    <property type="nucleotide sequence ID" value="NZ_CP046565.1"/>
</dbReference>
<accession>A0A858Q5D8</accession>
<dbReference type="InterPro" id="IPR050832">
    <property type="entry name" value="Bact_Acetyltransf"/>
</dbReference>
<evidence type="ECO:0000313" key="5">
    <source>
        <dbReference type="Proteomes" id="UP000503004"/>
    </source>
</evidence>
<feature type="domain" description="N-acetyltransferase" evidence="3">
    <location>
        <begin position="3"/>
        <end position="152"/>
    </location>
</feature>
<dbReference type="PROSITE" id="PS51186">
    <property type="entry name" value="GNAT"/>
    <property type="match status" value="1"/>
</dbReference>
<dbReference type="SUPFAM" id="SSF55729">
    <property type="entry name" value="Acyl-CoA N-acyltransferases (Nat)"/>
    <property type="match status" value="1"/>
</dbReference>
<dbReference type="EMBL" id="CP046565">
    <property type="protein sequence ID" value="QJD29025.1"/>
    <property type="molecule type" value="Genomic_DNA"/>
</dbReference>
<dbReference type="PANTHER" id="PTHR43877">
    <property type="entry name" value="AMINOALKYLPHOSPHONATE N-ACETYLTRANSFERASE-RELATED-RELATED"/>
    <property type="match status" value="1"/>
</dbReference>
<evidence type="ECO:0000259" key="3">
    <source>
        <dbReference type="PROSITE" id="PS51186"/>
    </source>
</evidence>
<dbReference type="AlphaFoldDB" id="A0A858Q5D8"/>
<dbReference type="Proteomes" id="UP000503004">
    <property type="component" value="Chromosome"/>
</dbReference>
<evidence type="ECO:0000256" key="2">
    <source>
        <dbReference type="ARBA" id="ARBA00023315"/>
    </source>
</evidence>
<dbReference type="GO" id="GO:0016747">
    <property type="term" value="F:acyltransferase activity, transferring groups other than amino-acyl groups"/>
    <property type="evidence" value="ECO:0007669"/>
    <property type="project" value="InterPro"/>
</dbReference>
<dbReference type="InterPro" id="IPR000182">
    <property type="entry name" value="GNAT_dom"/>
</dbReference>
<gene>
    <name evidence="4" type="ORF">GNH96_02925</name>
</gene>
<proteinExistence type="predicted"/>
<protein>
    <submittedName>
        <fullName evidence="4">GNAT family N-acetyltransferase</fullName>
    </submittedName>
</protein>